<comment type="caution">
    <text evidence="11">The sequence shown here is derived from an EMBL/GenBank/DDBJ whole genome shotgun (WGS) entry which is preliminary data.</text>
</comment>
<evidence type="ECO:0000256" key="9">
    <source>
        <dbReference type="RuleBase" id="RU004016"/>
    </source>
</evidence>
<keyword evidence="5" id="KW-0573">Peptidoglycan synthesis</keyword>
<dbReference type="GO" id="GO:0071555">
    <property type="term" value="P:cell wall organization"/>
    <property type="evidence" value="ECO:0007669"/>
    <property type="project" value="UniProtKB-KW"/>
</dbReference>
<dbReference type="GO" id="GO:0042834">
    <property type="term" value="F:peptidoglycan binding"/>
    <property type="evidence" value="ECO:0007669"/>
    <property type="project" value="InterPro"/>
</dbReference>
<dbReference type="EMBL" id="SOZD01000002">
    <property type="protein sequence ID" value="TFF25255.1"/>
    <property type="molecule type" value="Genomic_DNA"/>
</dbReference>
<protein>
    <submittedName>
        <fullName evidence="11">D-alanyl-D-alanine carboxypeptidase</fullName>
    </submittedName>
</protein>
<dbReference type="OrthoDB" id="7912889at2"/>
<dbReference type="GO" id="GO:0006508">
    <property type="term" value="P:proteolysis"/>
    <property type="evidence" value="ECO:0007669"/>
    <property type="project" value="InterPro"/>
</dbReference>
<keyword evidence="12" id="KW-1185">Reference proteome</keyword>
<keyword evidence="11" id="KW-0121">Carboxypeptidase</keyword>
<evidence type="ECO:0000256" key="7">
    <source>
        <dbReference type="PIRSR" id="PIRSR618044-1"/>
    </source>
</evidence>
<evidence type="ECO:0000256" key="3">
    <source>
        <dbReference type="ARBA" id="ARBA00022801"/>
    </source>
</evidence>
<dbReference type="InterPro" id="IPR018044">
    <property type="entry name" value="Peptidase_S11"/>
</dbReference>
<dbReference type="InterPro" id="IPR001967">
    <property type="entry name" value="Peptidase_S11_N"/>
</dbReference>
<keyword evidence="6" id="KW-0961">Cell wall biogenesis/degradation</keyword>
<keyword evidence="2" id="KW-0732">Signal</keyword>
<dbReference type="GO" id="GO:0009002">
    <property type="term" value="F:serine-type D-Ala-D-Ala carboxypeptidase activity"/>
    <property type="evidence" value="ECO:0007669"/>
    <property type="project" value="InterPro"/>
</dbReference>
<dbReference type="SUPFAM" id="SSF110997">
    <property type="entry name" value="Sporulation related repeat"/>
    <property type="match status" value="1"/>
</dbReference>
<keyword evidence="4" id="KW-0133">Cell shape</keyword>
<dbReference type="PROSITE" id="PS51724">
    <property type="entry name" value="SPOR"/>
    <property type="match status" value="1"/>
</dbReference>
<feature type="active site" description="Acyl-ester intermediate" evidence="7">
    <location>
        <position position="87"/>
    </location>
</feature>
<dbReference type="InterPro" id="IPR007730">
    <property type="entry name" value="SPOR-like_dom"/>
</dbReference>
<dbReference type="AlphaFoldDB" id="A0A4Y8RQ98"/>
<dbReference type="Pfam" id="PF05036">
    <property type="entry name" value="SPOR"/>
    <property type="match status" value="1"/>
</dbReference>
<evidence type="ECO:0000313" key="11">
    <source>
        <dbReference type="EMBL" id="TFF25255.1"/>
    </source>
</evidence>
<evidence type="ECO:0000256" key="6">
    <source>
        <dbReference type="ARBA" id="ARBA00023316"/>
    </source>
</evidence>
<dbReference type="Gene3D" id="3.40.710.10">
    <property type="entry name" value="DD-peptidase/beta-lactamase superfamily"/>
    <property type="match status" value="1"/>
</dbReference>
<feature type="domain" description="SPOR" evidence="10">
    <location>
        <begin position="440"/>
        <end position="524"/>
    </location>
</feature>
<proteinExistence type="inferred from homology"/>
<evidence type="ECO:0000259" key="10">
    <source>
        <dbReference type="PROSITE" id="PS51724"/>
    </source>
</evidence>
<feature type="binding site" evidence="8">
    <location>
        <position position="249"/>
    </location>
    <ligand>
        <name>substrate</name>
    </ligand>
</feature>
<evidence type="ECO:0000256" key="5">
    <source>
        <dbReference type="ARBA" id="ARBA00022984"/>
    </source>
</evidence>
<comment type="similarity">
    <text evidence="1 9">Belongs to the peptidase S11 family.</text>
</comment>
<evidence type="ECO:0000256" key="2">
    <source>
        <dbReference type="ARBA" id="ARBA00022729"/>
    </source>
</evidence>
<dbReference type="PRINTS" id="PR00725">
    <property type="entry name" value="DADACBPTASE1"/>
</dbReference>
<dbReference type="InterPro" id="IPR012338">
    <property type="entry name" value="Beta-lactam/transpept-like"/>
</dbReference>
<evidence type="ECO:0000256" key="8">
    <source>
        <dbReference type="PIRSR" id="PIRSR618044-2"/>
    </source>
</evidence>
<feature type="active site" evidence="7">
    <location>
        <position position="147"/>
    </location>
</feature>
<keyword evidence="11" id="KW-0645">Protease</keyword>
<reference evidence="11 12" key="1">
    <citation type="submission" date="2019-03" db="EMBL/GenBank/DDBJ databases">
        <title>Jiella endophytica sp. nov., a novel endophytic bacterium isolated from root of Ficus microcarpa Linn. f.</title>
        <authorList>
            <person name="Tuo L."/>
        </authorList>
    </citation>
    <scope>NUCLEOTIDE SEQUENCE [LARGE SCALE GENOMIC DNA]</scope>
    <source>
        <strain evidence="11 12">CBS5Q-3</strain>
    </source>
</reference>
<evidence type="ECO:0000313" key="12">
    <source>
        <dbReference type="Proteomes" id="UP000298179"/>
    </source>
</evidence>
<dbReference type="Gene3D" id="3.30.70.1070">
    <property type="entry name" value="Sporulation related repeat"/>
    <property type="match status" value="1"/>
</dbReference>
<evidence type="ECO:0000256" key="1">
    <source>
        <dbReference type="ARBA" id="ARBA00007164"/>
    </source>
</evidence>
<gene>
    <name evidence="11" type="ORF">E3C22_07720</name>
</gene>
<sequence length="524" mass="55931">MRRARNLAVPATRSKSFCVPLEPTHLKKVARNFAKLAVAAVVGTGLALSAVSAASAANPKYAGFVIDANNGKVLYQDRADEYRFPASLTKMMTLYLTFEALKSGKLHKDDKMPVSAYAAARPPSKLGLRPGTTLTVDEAISSLVTRSANDAAVVLAEYQAGSEAAFARRMTDKAHRLGMSRTEFRNANGLPNSDQHTTARDMATLGIALREHFPQYYDYFSIRSYNFRGHRIGNHNRVLNRYKGVDGIKTGYINASGFNLVTSVKTDGKSVVAVVFGGTSGRSRDDHMVDLLKRYMPSASRRDTGPLIAAQPNPNVQIASAEVELPKRGPIPDFRPGEGGISINDRIAMAYGSDSGDAIAARMPTPTARPLMGRDAIRAALVEERPAVSSAAAAILPLARPAADRGTPRPAASLMREASIDGSATGSIDRDTAAEVVQAPTPRSPWVVQIAATETVSQAMTMLKKAKGAAGSQLAEAEPFTESVATGGSTLYRARFAGFGSKDEAWKACAALKRSSYNCYAVAN</sequence>
<dbReference type="InterPro" id="IPR036680">
    <property type="entry name" value="SPOR-like_sf"/>
</dbReference>
<feature type="active site" description="Proton acceptor" evidence="7">
    <location>
        <position position="90"/>
    </location>
</feature>
<dbReference type="Proteomes" id="UP000298179">
    <property type="component" value="Unassembled WGS sequence"/>
</dbReference>
<keyword evidence="3" id="KW-0378">Hydrolase</keyword>
<evidence type="ECO:0000256" key="4">
    <source>
        <dbReference type="ARBA" id="ARBA00022960"/>
    </source>
</evidence>
<dbReference type="GO" id="GO:0009252">
    <property type="term" value="P:peptidoglycan biosynthetic process"/>
    <property type="evidence" value="ECO:0007669"/>
    <property type="project" value="UniProtKB-KW"/>
</dbReference>
<dbReference type="SUPFAM" id="SSF56601">
    <property type="entry name" value="beta-lactamase/transpeptidase-like"/>
    <property type="match status" value="1"/>
</dbReference>
<organism evidence="11 12">
    <name type="scientific">Jiella endophytica</name>
    <dbReference type="NCBI Taxonomy" id="2558362"/>
    <lineage>
        <taxon>Bacteria</taxon>
        <taxon>Pseudomonadati</taxon>
        <taxon>Pseudomonadota</taxon>
        <taxon>Alphaproteobacteria</taxon>
        <taxon>Hyphomicrobiales</taxon>
        <taxon>Aurantimonadaceae</taxon>
        <taxon>Jiella</taxon>
    </lineage>
</organism>
<name>A0A4Y8RQ98_9HYPH</name>
<dbReference type="PANTHER" id="PTHR21581">
    <property type="entry name" value="D-ALANYL-D-ALANINE CARBOXYPEPTIDASE"/>
    <property type="match status" value="1"/>
</dbReference>
<dbReference type="PANTHER" id="PTHR21581:SF6">
    <property type="entry name" value="TRAFFICKING PROTEIN PARTICLE COMPLEX SUBUNIT 12"/>
    <property type="match status" value="1"/>
</dbReference>
<dbReference type="GO" id="GO:0008360">
    <property type="term" value="P:regulation of cell shape"/>
    <property type="evidence" value="ECO:0007669"/>
    <property type="project" value="UniProtKB-KW"/>
</dbReference>
<dbReference type="RefSeq" id="WP_134761423.1">
    <property type="nucleotide sequence ID" value="NZ_SOZD01000002.1"/>
</dbReference>
<dbReference type="Pfam" id="PF00768">
    <property type="entry name" value="Peptidase_S11"/>
    <property type="match status" value="1"/>
</dbReference>
<accession>A0A4Y8RQ98</accession>